<feature type="domain" description="Centrosomal protein of 290kDa coiled-coil region" evidence="10">
    <location>
        <begin position="1278"/>
        <end position="1408"/>
    </location>
</feature>
<feature type="coiled-coil region" evidence="8">
    <location>
        <begin position="1039"/>
        <end position="1117"/>
    </location>
</feature>
<evidence type="ECO:0000256" key="1">
    <source>
        <dbReference type="ARBA" id="ARBA00004120"/>
    </source>
</evidence>
<evidence type="ECO:0000313" key="11">
    <source>
        <dbReference type="EMBL" id="CAF3718502.1"/>
    </source>
</evidence>
<protein>
    <recommendedName>
        <fullName evidence="10">Centrosomal protein of 290kDa coiled-coil region domain-containing protein</fullName>
    </recommendedName>
</protein>
<dbReference type="Pfam" id="PF16574">
    <property type="entry name" value="CEP209_CC5"/>
    <property type="match status" value="1"/>
</dbReference>
<evidence type="ECO:0000256" key="9">
    <source>
        <dbReference type="SAM" id="MobiDB-lite"/>
    </source>
</evidence>
<keyword evidence="7" id="KW-0966">Cell projection</keyword>
<keyword evidence="6" id="KW-0206">Cytoskeleton</keyword>
<dbReference type="Proteomes" id="UP000663842">
    <property type="component" value="Unassembled WGS sequence"/>
</dbReference>
<evidence type="ECO:0000256" key="2">
    <source>
        <dbReference type="ARBA" id="ARBA00004300"/>
    </source>
</evidence>
<feature type="coiled-coil region" evidence="8">
    <location>
        <begin position="810"/>
        <end position="837"/>
    </location>
</feature>
<comment type="subcellular location">
    <subcellularLocation>
        <location evidence="1">Cytoplasm</location>
        <location evidence="1">Cytoskeleton</location>
        <location evidence="1">Cilium basal body</location>
    </subcellularLocation>
    <subcellularLocation>
        <location evidence="2">Cytoplasm</location>
        <location evidence="2">Cytoskeleton</location>
        <location evidence="2">Microtubule organizing center</location>
        <location evidence="2">Centrosome</location>
    </subcellularLocation>
</comment>
<evidence type="ECO:0000256" key="6">
    <source>
        <dbReference type="ARBA" id="ARBA00023212"/>
    </source>
</evidence>
<reference evidence="12" key="1">
    <citation type="submission" date="2021-02" db="EMBL/GenBank/DDBJ databases">
        <authorList>
            <person name="Nowell W R."/>
        </authorList>
    </citation>
    <scope>NUCLEOTIDE SEQUENCE</scope>
</reference>
<evidence type="ECO:0000313" key="12">
    <source>
        <dbReference type="EMBL" id="CAF3740139.1"/>
    </source>
</evidence>
<dbReference type="GO" id="GO:0097711">
    <property type="term" value="P:ciliary basal body-plasma membrane docking"/>
    <property type="evidence" value="ECO:0007669"/>
    <property type="project" value="TreeGrafter"/>
</dbReference>
<keyword evidence="3" id="KW-0963">Cytoplasm</keyword>
<dbReference type="GO" id="GO:0035869">
    <property type="term" value="C:ciliary transition zone"/>
    <property type="evidence" value="ECO:0007669"/>
    <property type="project" value="TreeGrafter"/>
</dbReference>
<dbReference type="GO" id="GO:1905515">
    <property type="term" value="P:non-motile cilium assembly"/>
    <property type="evidence" value="ECO:0007669"/>
    <property type="project" value="TreeGrafter"/>
</dbReference>
<dbReference type="InterPro" id="IPR032321">
    <property type="entry name" value="Cep209_CC5"/>
</dbReference>
<evidence type="ECO:0000256" key="3">
    <source>
        <dbReference type="ARBA" id="ARBA00022490"/>
    </source>
</evidence>
<dbReference type="Proteomes" id="UP000663866">
    <property type="component" value="Unassembled WGS sequence"/>
</dbReference>
<feature type="region of interest" description="Disordered" evidence="9">
    <location>
        <begin position="1943"/>
        <end position="1966"/>
    </location>
</feature>
<keyword evidence="4" id="KW-0970">Cilium biogenesis/degradation</keyword>
<keyword evidence="5 8" id="KW-0175">Coiled coil</keyword>
<feature type="coiled-coil region" evidence="8">
    <location>
        <begin position="1279"/>
        <end position="1306"/>
    </location>
</feature>
<feature type="coiled-coil region" evidence="8">
    <location>
        <begin position="650"/>
        <end position="705"/>
    </location>
</feature>
<evidence type="ECO:0000313" key="13">
    <source>
        <dbReference type="Proteomes" id="UP000663866"/>
    </source>
</evidence>
<evidence type="ECO:0000256" key="8">
    <source>
        <dbReference type="SAM" id="Coils"/>
    </source>
</evidence>
<dbReference type="EMBL" id="CAJOBG010000028">
    <property type="protein sequence ID" value="CAF3740139.1"/>
    <property type="molecule type" value="Genomic_DNA"/>
</dbReference>
<feature type="compositionally biased region" description="Polar residues" evidence="9">
    <location>
        <begin position="1691"/>
        <end position="1701"/>
    </location>
</feature>
<dbReference type="GO" id="GO:1905349">
    <property type="term" value="P:ciliary transition zone assembly"/>
    <property type="evidence" value="ECO:0007669"/>
    <property type="project" value="TreeGrafter"/>
</dbReference>
<feature type="coiled-coil region" evidence="8">
    <location>
        <begin position="1364"/>
        <end position="1462"/>
    </location>
</feature>
<dbReference type="InterPro" id="IPR026201">
    <property type="entry name" value="Cep290"/>
</dbReference>
<comment type="caution">
    <text evidence="12">The sequence shown here is derived from an EMBL/GenBank/DDBJ whole genome shotgun (WGS) entry which is preliminary data.</text>
</comment>
<accession>A0A818XJS1</accession>
<feature type="coiled-coil region" evidence="8">
    <location>
        <begin position="557"/>
        <end position="605"/>
    </location>
</feature>
<dbReference type="GO" id="GO:0034451">
    <property type="term" value="C:centriolar satellite"/>
    <property type="evidence" value="ECO:0007669"/>
    <property type="project" value="TreeGrafter"/>
</dbReference>
<proteinExistence type="predicted"/>
<evidence type="ECO:0000256" key="4">
    <source>
        <dbReference type="ARBA" id="ARBA00022794"/>
    </source>
</evidence>
<sequence length="2062" mass="240542">MAAPLTDWRALLKVNPNEIDADNEADDDRNDNLGVSFINLNPGEIDSSDDLRVALRLGQRLAKFYRAQKDGYWDKLLSLAQEHKQLKDKSLAGAADGDTVVSNALNQLREEVEYYRRSYEDKLGEAGQVRDELKRCEARVRELQNEKENLKKVNEDLQKRMGELRDPSRMKSDDGERTSRVRALEKELDEALTENQELYDENQKLNAKFIVLQKDKVESDRQINELSNEYTRNKKLLNEKDQENVEFKNRINLLESQMPHDSADDDDFIMKAVEERVKQWKDVFKAKDDEIDDLKRKVVNLHDKLQMYSVQDQKGDVSTLNKALAEKDQQILMLKKKVEEATNDIIKQTDALDRMRTDYTASNDPTSITNRSHALETTRIKKQLNDYEKELAERDSRMHDLDKQLRRFLDNNYELRDAVQEIRQLKEQLKLKDRQMEDLAQYANRKDLTVNEVTDENEELRAKLGMDPRTPMTVEQLKTARLTRTESNQAVVQVLQKEIERLEEERLKLKQNCRQLARQAGVRAAELGLAGDSVWIDDNGISRPSGTTTDDAIRIARNDYDQQLKAFDTNVDQLRRELLDKTNENRALITEIRGLEQGLKEIDEQLKQKRFQRSSNTGDQSSSYVIQCPSLDKMLQVLETQSLAGRYDGVMMLKSDNDKLLGRIAELRDELYNARHEKTKSDVNLKLALEKNEKLQRDLKLFEEAGAVPLAFQSVKLPNGLSPSSREIISSLNEYLVDALAEVTAQREMNKQLEEGLDKYRRKVNVIKHQTGLLYKDFHEKQQQWSHERDQTNEVKHDLQTEIEKNLVKLQEFDRLLNTLEQDDAEVRRRIAEVTRKVTVLRVNEKTLARKILSYQDIETKLRKDNTKLRTEVIDMEVAVQTRLSYLQRYKDTASYRIKHLQKQVEESVHQTELDKINRKYEDVVEKYRDLLEQQHTYVQQTEQSSLLSDSNRRLTDEVEFLKRQLQIDKEKMHLLEETMENLKNQGLINAGYATTMLRTSTTGSINDDNPGSLSRKITVLEMKELNERQRAEYAQKLYDQQRVTLRQMEDRNLELEHKFSELTRMNLEMQRAERELRDELAYSVPRTVSDADKRRISELEGAEIQAKQEIARLREISEVATFQVGAVNDMKVLDEKEFQSLRLQLLDLQSKTDDKSEIGEPIPENLKLSFCQSPVFANSICVIFQFATCKLHRHILSLQISEATAKRKQLQSDNDLAKQKAILLRAEQKLDEKEQSLFFIRQEYTQRIRYLRTALQDYRHKYAGALPLRVQESYAKTMVDLRNGKKQLDLEMKKLADQKFDLETQMTSYEFKHKSLEELIATLKDGQGNARVQKMIEWQQKLEKVKLNELRHIRLNKRLETDNLHLTKVVHQLEINVTELEEENVKFEKEIEERQLIWEHRELEMERKIDQLEKEHNDIADAAKRFEEASGNYPDPSLPVAHQLEQALRIIRENIHLLMEAKIQNQLVGKKTAEHNEKVREMENAVLARDKVIHELRVRLPTTTILDSDKLISDVMTRPDDFSRLAAVRAAQSTIDSLQARIIQKEESIRKYQEMLKEAREDINKQTRQHEDEIQILNEQLQNKRDLDFIRFKEFVDRGGNPASFHGAPSSYEVAHIRELEENAAVQENTIAHLNEKLREARREAETWKGRLTQKMEQFKHDREHTKVSYEKMVEELNNKIEDYRIQLQDQQSKVGSTTNDLDHAQKPSPNKGTKTLSTSGGNLRDLPQDKRQEFMRALADIRSDMVRIAEGNIKAMNEEDKQNLSIQALITSKTGQLQEKIDDYEGQIQNLKRELKTQKALAQQHMDEAADAREKLAQTGKKLTKVQQHNATLSDNAQRRMAGQQLQQGQGEDTIESLRRQVRLLEDKLRKTKTAERPLDENKDDRTKRTVESLQQQVTDLDIHKKELLKFNQQLKDELNKVRLRNEELQKLNVFLKAENDSLRNGDSPRSTSSGNMRRIGDSGRSTYELEKMIALMKKRVDQLQAENQTLRSDLDRQRTTIDTNRAFFTQATESTKEIEHMGHTNSRLQKEVALLREQVAQLQLKALPPSPSSSNNDFH</sequence>
<feature type="region of interest" description="Disordered" evidence="9">
    <location>
        <begin position="160"/>
        <end position="179"/>
    </location>
</feature>
<organism evidence="12 13">
    <name type="scientific">Rotaria magnacalcarata</name>
    <dbReference type="NCBI Taxonomy" id="392030"/>
    <lineage>
        <taxon>Eukaryota</taxon>
        <taxon>Metazoa</taxon>
        <taxon>Spiralia</taxon>
        <taxon>Gnathifera</taxon>
        <taxon>Rotifera</taxon>
        <taxon>Eurotatoria</taxon>
        <taxon>Bdelloidea</taxon>
        <taxon>Philodinida</taxon>
        <taxon>Philodinidae</taxon>
        <taxon>Rotaria</taxon>
    </lineage>
</organism>
<feature type="coiled-coil region" evidence="8">
    <location>
        <begin position="914"/>
        <end position="986"/>
    </location>
</feature>
<feature type="coiled-coil region" evidence="8">
    <location>
        <begin position="1529"/>
        <end position="1588"/>
    </location>
</feature>
<dbReference type="EMBL" id="CAJOBF010000001">
    <property type="protein sequence ID" value="CAF3718502.1"/>
    <property type="molecule type" value="Genomic_DNA"/>
</dbReference>
<dbReference type="PANTHER" id="PTHR18879">
    <property type="entry name" value="CENTROSOMAL PROTEIN OF 290 KDA"/>
    <property type="match status" value="1"/>
</dbReference>
<evidence type="ECO:0000259" key="10">
    <source>
        <dbReference type="Pfam" id="PF16574"/>
    </source>
</evidence>
<feature type="coiled-coil region" evidence="8">
    <location>
        <begin position="1776"/>
        <end position="1824"/>
    </location>
</feature>
<evidence type="ECO:0000256" key="7">
    <source>
        <dbReference type="ARBA" id="ARBA00023273"/>
    </source>
</evidence>
<feature type="coiled-coil region" evidence="8">
    <location>
        <begin position="743"/>
        <end position="770"/>
    </location>
</feature>
<feature type="coiled-coil region" evidence="8">
    <location>
        <begin position="1201"/>
        <end position="1244"/>
    </location>
</feature>
<feature type="coiled-coil region" evidence="8">
    <location>
        <begin position="384"/>
        <end position="519"/>
    </location>
</feature>
<feature type="region of interest" description="Disordered" evidence="9">
    <location>
        <begin position="1691"/>
        <end position="1728"/>
    </location>
</feature>
<dbReference type="PANTHER" id="PTHR18879:SF20">
    <property type="entry name" value="CENTROSOMAL PROTEIN OF 290 KDA"/>
    <property type="match status" value="1"/>
</dbReference>
<name>A0A818XJS1_9BILA</name>
<evidence type="ECO:0000256" key="5">
    <source>
        <dbReference type="ARBA" id="ARBA00023054"/>
    </source>
</evidence>
<gene>
    <name evidence="12" type="ORF">OVN521_LOCUS510</name>
    <name evidence="11" type="ORF">UXM345_LOCUS45</name>
</gene>
<feature type="compositionally biased region" description="Polar residues" evidence="9">
    <location>
        <begin position="1709"/>
        <end position="1723"/>
    </location>
</feature>
<keyword evidence="13" id="KW-1185">Reference proteome</keyword>
<feature type="compositionally biased region" description="Polar residues" evidence="9">
    <location>
        <begin position="1947"/>
        <end position="1958"/>
    </location>
</feature>